<keyword evidence="3" id="KW-0813">Transport</keyword>
<dbReference type="PIRSF" id="PIRSF002741">
    <property type="entry name" value="MppA"/>
    <property type="match status" value="1"/>
</dbReference>
<dbReference type="GO" id="GO:0030288">
    <property type="term" value="C:outer membrane-bounded periplasmic space"/>
    <property type="evidence" value="ECO:0007669"/>
    <property type="project" value="TreeGrafter"/>
</dbReference>
<dbReference type="InterPro" id="IPR030678">
    <property type="entry name" value="Peptide/Ni-bd"/>
</dbReference>
<dbReference type="Gene3D" id="3.90.76.10">
    <property type="entry name" value="Dipeptide-binding Protein, Domain 1"/>
    <property type="match status" value="1"/>
</dbReference>
<organism evidence="8 9">
    <name type="scientific">Paenochrobactrum gallinarii</name>
    <dbReference type="NCBI Taxonomy" id="643673"/>
    <lineage>
        <taxon>Bacteria</taxon>
        <taxon>Pseudomonadati</taxon>
        <taxon>Pseudomonadota</taxon>
        <taxon>Alphaproteobacteria</taxon>
        <taxon>Hyphomicrobiales</taxon>
        <taxon>Brucellaceae</taxon>
        <taxon>Paenochrobactrum</taxon>
    </lineage>
</organism>
<evidence type="ECO:0000256" key="6">
    <source>
        <dbReference type="SAM" id="SignalP"/>
    </source>
</evidence>
<dbReference type="Proteomes" id="UP000555393">
    <property type="component" value="Unassembled WGS sequence"/>
</dbReference>
<dbReference type="PANTHER" id="PTHR30290:SF10">
    <property type="entry name" value="PERIPLASMIC OLIGOPEPTIDE-BINDING PROTEIN-RELATED"/>
    <property type="match status" value="1"/>
</dbReference>
<reference evidence="8 9" key="1">
    <citation type="submission" date="2020-08" db="EMBL/GenBank/DDBJ databases">
        <title>Genomic Encyclopedia of Type Strains, Phase IV (KMG-IV): sequencing the most valuable type-strain genomes for metagenomic binning, comparative biology and taxonomic classification.</title>
        <authorList>
            <person name="Goeker M."/>
        </authorList>
    </citation>
    <scope>NUCLEOTIDE SEQUENCE [LARGE SCALE GENOMIC DNA]</scope>
    <source>
        <strain evidence="8 9">DSM 22336</strain>
    </source>
</reference>
<evidence type="ECO:0000256" key="3">
    <source>
        <dbReference type="ARBA" id="ARBA00022448"/>
    </source>
</evidence>
<gene>
    <name evidence="8" type="ORF">FHS77_001273</name>
</gene>
<comment type="subcellular location">
    <subcellularLocation>
        <location evidence="1">Periplasm</location>
    </subcellularLocation>
</comment>
<dbReference type="EMBL" id="JACIIU010000004">
    <property type="protein sequence ID" value="MBB6260732.1"/>
    <property type="molecule type" value="Genomic_DNA"/>
</dbReference>
<dbReference type="CDD" id="cd08504">
    <property type="entry name" value="PBP2_OppA"/>
    <property type="match status" value="1"/>
</dbReference>
<dbReference type="InterPro" id="IPR000914">
    <property type="entry name" value="SBP_5_dom"/>
</dbReference>
<dbReference type="RefSeq" id="WP_184221416.1">
    <property type="nucleotide sequence ID" value="NZ_JACIIU010000004.1"/>
</dbReference>
<keyword evidence="4 6" id="KW-0732">Signal</keyword>
<evidence type="ECO:0000259" key="7">
    <source>
        <dbReference type="Pfam" id="PF00496"/>
    </source>
</evidence>
<sequence length="525" mass="58478">MYCRVLFALFFSTTIISSVSAETVLNRGNDADPGTLDQHHTLTQSEGRILADLYDGLVIDDAYGKPVPGAAQSWDISPDNLTYTFHLRKNGKWSNGDPVTAYDFSFAFHRIMDPKTAAGNANSLFAIKNAEEVASGKKPLNSLGVEALDALTLRINLEYPAPYFISLLINQTALPLHEKSVLANGANFTKPGKLVTNGAYKLISFTPNDKIILEKNQYYWNAENVKTDKINWYPFEDHTACLRRFEAHEIDSCSDLPASQIDYIRANLKSSLHITPSLGMYYLDVKGAADSKLHDKRVRQAISLVIDREFIADEVWRGTMNPAYSIVPVNTENYVKGGVELSYANEDMLSREDEATNLLKQAGVEPGSLSVELSYNSSDNHKSTLEAISNTLSKIGIKARLNEMEGATYFDYLRDDGAFDIAREGWSPDFNDPYAYLYTLGSGFSLNFTRWSNKTFDALLAKSQKTTDPQARAKILAEAERVVLDDLPIIPLLSYSSRALVSDRIAGWNDNINNSHPSRWLSVTN</sequence>
<feature type="domain" description="Solute-binding protein family 5" evidence="7">
    <location>
        <begin position="65"/>
        <end position="443"/>
    </location>
</feature>
<dbReference type="GO" id="GO:1904680">
    <property type="term" value="F:peptide transmembrane transporter activity"/>
    <property type="evidence" value="ECO:0007669"/>
    <property type="project" value="TreeGrafter"/>
</dbReference>
<evidence type="ECO:0000256" key="1">
    <source>
        <dbReference type="ARBA" id="ARBA00004418"/>
    </source>
</evidence>
<keyword evidence="9" id="KW-1185">Reference proteome</keyword>
<dbReference type="Gene3D" id="3.40.190.10">
    <property type="entry name" value="Periplasmic binding protein-like II"/>
    <property type="match status" value="1"/>
</dbReference>
<dbReference type="InterPro" id="IPR039424">
    <property type="entry name" value="SBP_5"/>
</dbReference>
<evidence type="ECO:0000256" key="2">
    <source>
        <dbReference type="ARBA" id="ARBA00005695"/>
    </source>
</evidence>
<dbReference type="Pfam" id="PF00496">
    <property type="entry name" value="SBP_bac_5"/>
    <property type="match status" value="1"/>
</dbReference>
<accession>A0A841LW10</accession>
<evidence type="ECO:0000256" key="5">
    <source>
        <dbReference type="ARBA" id="ARBA00022764"/>
    </source>
</evidence>
<dbReference type="FunFam" id="3.90.76.10:FF:000001">
    <property type="entry name" value="Oligopeptide ABC transporter substrate-binding protein"/>
    <property type="match status" value="1"/>
</dbReference>
<dbReference type="SUPFAM" id="SSF53850">
    <property type="entry name" value="Periplasmic binding protein-like II"/>
    <property type="match status" value="1"/>
</dbReference>
<evidence type="ECO:0000313" key="9">
    <source>
        <dbReference type="Proteomes" id="UP000555393"/>
    </source>
</evidence>
<feature type="signal peptide" evidence="6">
    <location>
        <begin position="1"/>
        <end position="21"/>
    </location>
</feature>
<keyword evidence="5" id="KW-0574">Periplasm</keyword>
<dbReference type="GO" id="GO:0015833">
    <property type="term" value="P:peptide transport"/>
    <property type="evidence" value="ECO:0007669"/>
    <property type="project" value="TreeGrafter"/>
</dbReference>
<evidence type="ECO:0000256" key="4">
    <source>
        <dbReference type="ARBA" id="ARBA00022729"/>
    </source>
</evidence>
<comment type="similarity">
    <text evidence="2">Belongs to the bacterial solute-binding protein 5 family.</text>
</comment>
<dbReference type="GO" id="GO:0043190">
    <property type="term" value="C:ATP-binding cassette (ABC) transporter complex"/>
    <property type="evidence" value="ECO:0007669"/>
    <property type="project" value="InterPro"/>
</dbReference>
<dbReference type="Gene3D" id="3.10.105.10">
    <property type="entry name" value="Dipeptide-binding Protein, Domain 3"/>
    <property type="match status" value="1"/>
</dbReference>
<dbReference type="PANTHER" id="PTHR30290">
    <property type="entry name" value="PERIPLASMIC BINDING COMPONENT OF ABC TRANSPORTER"/>
    <property type="match status" value="1"/>
</dbReference>
<proteinExistence type="inferred from homology"/>
<protein>
    <submittedName>
        <fullName evidence="8">Oligopeptide transport system substrate-binding protein</fullName>
    </submittedName>
</protein>
<comment type="caution">
    <text evidence="8">The sequence shown here is derived from an EMBL/GenBank/DDBJ whole genome shotgun (WGS) entry which is preliminary data.</text>
</comment>
<dbReference type="AlphaFoldDB" id="A0A841LW10"/>
<evidence type="ECO:0000313" key="8">
    <source>
        <dbReference type="EMBL" id="MBB6260732.1"/>
    </source>
</evidence>
<name>A0A841LW10_9HYPH</name>
<feature type="chain" id="PRO_5032621608" evidence="6">
    <location>
        <begin position="22"/>
        <end position="525"/>
    </location>
</feature>